<reference evidence="2 3" key="1">
    <citation type="journal article" date="2011" name="Nature">
        <title>Genome sequencing reveals insights into physiology and longevity of the naked mole rat.</title>
        <authorList>
            <person name="Kim E.B."/>
            <person name="Fang X."/>
            <person name="Fushan A.A."/>
            <person name="Huang Z."/>
            <person name="Lobanov A.V."/>
            <person name="Han L."/>
            <person name="Marino S.M."/>
            <person name="Sun X."/>
            <person name="Turanov A.A."/>
            <person name="Yang P."/>
            <person name="Yim S.H."/>
            <person name="Zhao X."/>
            <person name="Kasaikina M.V."/>
            <person name="Stoletzki N."/>
            <person name="Peng C."/>
            <person name="Polak P."/>
            <person name="Xiong Z."/>
            <person name="Kiezun A."/>
            <person name="Zhu Y."/>
            <person name="Chen Y."/>
            <person name="Kryukov G.V."/>
            <person name="Zhang Q."/>
            <person name="Peshkin L."/>
            <person name="Yang L."/>
            <person name="Bronson R.T."/>
            <person name="Buffenstein R."/>
            <person name="Wang B."/>
            <person name="Han C."/>
            <person name="Li Q."/>
            <person name="Chen L."/>
            <person name="Zhao W."/>
            <person name="Sunyaev S.R."/>
            <person name="Park T.J."/>
            <person name="Zhang G."/>
            <person name="Wang J."/>
            <person name="Gladyshev V.N."/>
        </authorList>
    </citation>
    <scope>NUCLEOTIDE SEQUENCE [LARGE SCALE GENOMIC DNA]</scope>
</reference>
<accession>G5BII5</accession>
<evidence type="ECO:0000256" key="1">
    <source>
        <dbReference type="SAM" id="MobiDB-lite"/>
    </source>
</evidence>
<feature type="region of interest" description="Disordered" evidence="1">
    <location>
        <begin position="22"/>
        <end position="42"/>
    </location>
</feature>
<proteinExistence type="predicted"/>
<dbReference type="Proteomes" id="UP000006813">
    <property type="component" value="Unassembled WGS sequence"/>
</dbReference>
<protein>
    <submittedName>
        <fullName evidence="2">Uncharacterized protein</fullName>
    </submittedName>
</protein>
<gene>
    <name evidence="2" type="ORF">GW7_10955</name>
</gene>
<dbReference type="EMBL" id="JH170429">
    <property type="protein sequence ID" value="EHB09096.1"/>
    <property type="molecule type" value="Genomic_DNA"/>
</dbReference>
<name>G5BII5_HETGA</name>
<organism evidence="2 3">
    <name type="scientific">Heterocephalus glaber</name>
    <name type="common">Naked mole rat</name>
    <dbReference type="NCBI Taxonomy" id="10181"/>
    <lineage>
        <taxon>Eukaryota</taxon>
        <taxon>Metazoa</taxon>
        <taxon>Chordata</taxon>
        <taxon>Craniata</taxon>
        <taxon>Vertebrata</taxon>
        <taxon>Euteleostomi</taxon>
        <taxon>Mammalia</taxon>
        <taxon>Eutheria</taxon>
        <taxon>Euarchontoglires</taxon>
        <taxon>Glires</taxon>
        <taxon>Rodentia</taxon>
        <taxon>Hystricomorpha</taxon>
        <taxon>Bathyergidae</taxon>
        <taxon>Heterocephalus</taxon>
    </lineage>
</organism>
<dbReference type="AlphaFoldDB" id="G5BII5"/>
<evidence type="ECO:0000313" key="3">
    <source>
        <dbReference type="Proteomes" id="UP000006813"/>
    </source>
</evidence>
<evidence type="ECO:0000313" key="2">
    <source>
        <dbReference type="EMBL" id="EHB09096.1"/>
    </source>
</evidence>
<dbReference type="InParanoid" id="G5BII5"/>
<sequence>MPWVATLPWRLTPFLPARPELRATSASSTAPKRSSSSKSCSGSLPAFTVNILNLARGHPHHIPCPGGVPSWTIVCRANGDNFMARNGGACWEPLLRVNSLGSVDTKPRAGLDMQLGAASGRLGVTITMTSTAGSTTVAVPASSITAIITSLHWARTATDCHKQAEL</sequence>